<dbReference type="SUPFAM" id="SSF55826">
    <property type="entry name" value="YbaK/ProRS associated domain"/>
    <property type="match status" value="1"/>
</dbReference>
<reference evidence="2" key="1">
    <citation type="submission" date="2020-05" db="EMBL/GenBank/DDBJ databases">
        <authorList>
            <person name="Chiriac C."/>
            <person name="Salcher M."/>
            <person name="Ghai R."/>
            <person name="Kavagutti S V."/>
        </authorList>
    </citation>
    <scope>NUCLEOTIDE SEQUENCE</scope>
</reference>
<evidence type="ECO:0000313" key="1">
    <source>
        <dbReference type="EMBL" id="CAB4363864.1"/>
    </source>
</evidence>
<protein>
    <submittedName>
        <fullName evidence="2">Unannotated protein</fullName>
    </submittedName>
</protein>
<evidence type="ECO:0000313" key="4">
    <source>
        <dbReference type="EMBL" id="CAB4937119.1"/>
    </source>
</evidence>
<evidence type="ECO:0000313" key="2">
    <source>
        <dbReference type="EMBL" id="CAB4700714.1"/>
    </source>
</evidence>
<dbReference type="InterPro" id="IPR036754">
    <property type="entry name" value="YbaK/aa-tRNA-synt-asso_dom_sf"/>
</dbReference>
<dbReference type="AlphaFoldDB" id="A0A6J6PY12"/>
<dbReference type="EMBL" id="CAFAAV010000053">
    <property type="protein sequence ID" value="CAB4813632.1"/>
    <property type="molecule type" value="Genomic_DNA"/>
</dbReference>
<dbReference type="Gene3D" id="3.90.960.10">
    <property type="entry name" value="YbaK/aminoacyl-tRNA synthetase-associated domain"/>
    <property type="match status" value="1"/>
</dbReference>
<organism evidence="2">
    <name type="scientific">freshwater metagenome</name>
    <dbReference type="NCBI Taxonomy" id="449393"/>
    <lineage>
        <taxon>unclassified sequences</taxon>
        <taxon>metagenomes</taxon>
        <taxon>ecological metagenomes</taxon>
    </lineage>
</organism>
<accession>A0A6J6PY12</accession>
<gene>
    <name evidence="2" type="ORF">UFOPK2656_00030</name>
    <name evidence="3" type="ORF">UFOPK3099_00908</name>
    <name evidence="4" type="ORF">UFOPK3651_01880</name>
    <name evidence="1" type="ORF">UFOPK4189_01634</name>
</gene>
<sequence>MPPFGHTTHLKVFIDPDLLQYDEVWAVAGTWHDVFGIAPHKLVEASEGLVVELKKG</sequence>
<proteinExistence type="predicted"/>
<name>A0A6J6PY12_9ZZZZ</name>
<dbReference type="EMBL" id="CAEZYF010000001">
    <property type="protein sequence ID" value="CAB4700714.1"/>
    <property type="molecule type" value="Genomic_DNA"/>
</dbReference>
<evidence type="ECO:0000313" key="3">
    <source>
        <dbReference type="EMBL" id="CAB4813632.1"/>
    </source>
</evidence>
<dbReference type="GO" id="GO:0002161">
    <property type="term" value="F:aminoacyl-tRNA deacylase activity"/>
    <property type="evidence" value="ECO:0007669"/>
    <property type="project" value="InterPro"/>
</dbReference>
<dbReference type="EMBL" id="CAFBMT010000010">
    <property type="protein sequence ID" value="CAB4937119.1"/>
    <property type="molecule type" value="Genomic_DNA"/>
</dbReference>
<dbReference type="EMBL" id="CAESGF010000008">
    <property type="protein sequence ID" value="CAB4363864.1"/>
    <property type="molecule type" value="Genomic_DNA"/>
</dbReference>